<gene>
    <name evidence="2" type="ORF">A2628_01995</name>
</gene>
<organism evidence="2 3">
    <name type="scientific">Candidatus Woesebacteria bacterium RIFCSPHIGHO2_01_FULL_40_22</name>
    <dbReference type="NCBI Taxonomy" id="1802499"/>
    <lineage>
        <taxon>Bacteria</taxon>
        <taxon>Candidatus Woeseibacteriota</taxon>
    </lineage>
</organism>
<keyword evidence="1" id="KW-0472">Membrane</keyword>
<dbReference type="Proteomes" id="UP000179221">
    <property type="component" value="Unassembled WGS sequence"/>
</dbReference>
<evidence type="ECO:0000313" key="2">
    <source>
        <dbReference type="EMBL" id="OGM27539.1"/>
    </source>
</evidence>
<protein>
    <submittedName>
        <fullName evidence="2">Uncharacterized protein</fullName>
    </submittedName>
</protein>
<accession>A0A1F7YKY2</accession>
<dbReference type="AlphaFoldDB" id="A0A1F7YKY2"/>
<dbReference type="EMBL" id="MGGL01000004">
    <property type="protein sequence ID" value="OGM27539.1"/>
    <property type="molecule type" value="Genomic_DNA"/>
</dbReference>
<evidence type="ECO:0000256" key="1">
    <source>
        <dbReference type="SAM" id="Phobius"/>
    </source>
</evidence>
<reference evidence="2 3" key="1">
    <citation type="journal article" date="2016" name="Nat. Commun.">
        <title>Thousands of microbial genomes shed light on interconnected biogeochemical processes in an aquifer system.</title>
        <authorList>
            <person name="Anantharaman K."/>
            <person name="Brown C.T."/>
            <person name="Hug L.A."/>
            <person name="Sharon I."/>
            <person name="Castelle C.J."/>
            <person name="Probst A.J."/>
            <person name="Thomas B.C."/>
            <person name="Singh A."/>
            <person name="Wilkins M.J."/>
            <person name="Karaoz U."/>
            <person name="Brodie E.L."/>
            <person name="Williams K.H."/>
            <person name="Hubbard S.S."/>
            <person name="Banfield J.F."/>
        </authorList>
    </citation>
    <scope>NUCLEOTIDE SEQUENCE [LARGE SCALE GENOMIC DNA]</scope>
</reference>
<keyword evidence="1" id="KW-1133">Transmembrane helix</keyword>
<comment type="caution">
    <text evidence="2">The sequence shown here is derived from an EMBL/GenBank/DDBJ whole genome shotgun (WGS) entry which is preliminary data.</text>
</comment>
<feature type="transmembrane region" description="Helical" evidence="1">
    <location>
        <begin position="150"/>
        <end position="168"/>
    </location>
</feature>
<name>A0A1F7YKY2_9BACT</name>
<feature type="transmembrane region" description="Helical" evidence="1">
    <location>
        <begin position="7"/>
        <end position="24"/>
    </location>
</feature>
<proteinExistence type="predicted"/>
<evidence type="ECO:0000313" key="3">
    <source>
        <dbReference type="Proteomes" id="UP000179221"/>
    </source>
</evidence>
<sequence length="184" mass="21484">MNMRKIIFFGYLLVSVIFLLYLSYPQPDFPSPPPDALQSKEPGDSETPLRRAYFTNYTRSEVMDYYSGEFKLPGYFGLNLLSYRLNYPPEDAQSIIRDQTRSTFLEEIVHPFRESVFINGFEPKDSKDAIFIEGRVWSQKITVRYIRSSVFVRIVFGLLTVALIFILTKEIIKTIISFQKYGKN</sequence>
<keyword evidence="1" id="KW-0812">Transmembrane</keyword>